<dbReference type="OrthoDB" id="9762883at2"/>
<evidence type="ECO:0000256" key="6">
    <source>
        <dbReference type="ARBA" id="ARBA00023251"/>
    </source>
</evidence>
<dbReference type="GO" id="GO:0046677">
    <property type="term" value="P:response to antibiotic"/>
    <property type="evidence" value="ECO:0007669"/>
    <property type="project" value="UniProtKB-UniRule"/>
</dbReference>
<dbReference type="InterPro" id="IPR002137">
    <property type="entry name" value="Beta-lactam_class-D_AS"/>
</dbReference>
<feature type="active site" description="Acyl-ester intermediate" evidence="7">
    <location>
        <position position="70"/>
    </location>
</feature>
<dbReference type="GO" id="GO:0008800">
    <property type="term" value="F:beta-lactamase activity"/>
    <property type="evidence" value="ECO:0007669"/>
    <property type="project" value="UniProtKB-UniRule"/>
</dbReference>
<dbReference type="Pfam" id="PF00905">
    <property type="entry name" value="Transpeptidase"/>
    <property type="match status" value="1"/>
</dbReference>
<dbReference type="Proteomes" id="UP000290545">
    <property type="component" value="Unassembled WGS sequence"/>
</dbReference>
<dbReference type="EMBL" id="SDHZ01000002">
    <property type="protein sequence ID" value="RXK83447.1"/>
    <property type="molecule type" value="Genomic_DNA"/>
</dbReference>
<evidence type="ECO:0000256" key="8">
    <source>
        <dbReference type="RuleBase" id="RU361140"/>
    </source>
</evidence>
<evidence type="ECO:0000256" key="1">
    <source>
        <dbReference type="ARBA" id="ARBA00001526"/>
    </source>
</evidence>
<gene>
    <name evidence="10" type="ORF">ESB13_15235</name>
</gene>
<keyword evidence="11" id="KW-1185">Reference proteome</keyword>
<evidence type="ECO:0000313" key="11">
    <source>
        <dbReference type="Proteomes" id="UP000290545"/>
    </source>
</evidence>
<evidence type="ECO:0000259" key="9">
    <source>
        <dbReference type="Pfam" id="PF00905"/>
    </source>
</evidence>
<dbReference type="InterPro" id="IPR050515">
    <property type="entry name" value="Beta-lactam/transpept"/>
</dbReference>
<feature type="domain" description="Penicillin-binding protein transpeptidase" evidence="9">
    <location>
        <begin position="60"/>
        <end position="264"/>
    </location>
</feature>
<comment type="similarity">
    <text evidence="2 8">Belongs to the class-D beta-lactamase family.</text>
</comment>
<evidence type="ECO:0000256" key="7">
    <source>
        <dbReference type="PIRSR" id="PIRSR602137-50"/>
    </source>
</evidence>
<comment type="caution">
    <text evidence="10">The sequence shown here is derived from an EMBL/GenBank/DDBJ whole genome shotgun (WGS) entry which is preliminary data.</text>
</comment>
<name>A0A4Q1D6Z5_9BACT</name>
<keyword evidence="6 8" id="KW-0046">Antibiotic resistance</keyword>
<dbReference type="GO" id="GO:0017001">
    <property type="term" value="P:antibiotic catabolic process"/>
    <property type="evidence" value="ECO:0007669"/>
    <property type="project" value="InterPro"/>
</dbReference>
<accession>A0A4Q1D6Z5</accession>
<dbReference type="GO" id="GO:0071555">
    <property type="term" value="P:cell wall organization"/>
    <property type="evidence" value="ECO:0007669"/>
    <property type="project" value="TreeGrafter"/>
</dbReference>
<dbReference type="PROSITE" id="PS00337">
    <property type="entry name" value="BETA_LACTAMASE_D"/>
    <property type="match status" value="1"/>
</dbReference>
<reference evidence="10 11" key="1">
    <citation type="submission" date="2019-01" db="EMBL/GenBank/DDBJ databases">
        <title>Filimonas sp. strain TTM-71.</title>
        <authorList>
            <person name="Chen W.-M."/>
        </authorList>
    </citation>
    <scope>NUCLEOTIDE SEQUENCE [LARGE SCALE GENOMIC DNA]</scope>
    <source>
        <strain evidence="10 11">TTM-71</strain>
    </source>
</reference>
<evidence type="ECO:0000256" key="4">
    <source>
        <dbReference type="ARBA" id="ARBA00022729"/>
    </source>
</evidence>
<dbReference type="RefSeq" id="WP_129004500.1">
    <property type="nucleotide sequence ID" value="NZ_SDHZ01000002.1"/>
</dbReference>
<dbReference type="EC" id="3.5.2.6" evidence="3 8"/>
<dbReference type="PANTHER" id="PTHR30627">
    <property type="entry name" value="PEPTIDOGLYCAN D,D-TRANSPEPTIDASE"/>
    <property type="match status" value="1"/>
</dbReference>
<organism evidence="10 11">
    <name type="scientific">Filimonas effusa</name>
    <dbReference type="NCBI Taxonomy" id="2508721"/>
    <lineage>
        <taxon>Bacteria</taxon>
        <taxon>Pseudomonadati</taxon>
        <taxon>Bacteroidota</taxon>
        <taxon>Chitinophagia</taxon>
        <taxon>Chitinophagales</taxon>
        <taxon>Chitinophagaceae</taxon>
        <taxon>Filimonas</taxon>
    </lineage>
</organism>
<keyword evidence="5 8" id="KW-0378">Hydrolase</keyword>
<dbReference type="InterPro" id="IPR001460">
    <property type="entry name" value="PCN-bd_Tpept"/>
</dbReference>
<keyword evidence="4" id="KW-0732">Signal</keyword>
<dbReference type="GO" id="GO:0008658">
    <property type="term" value="F:penicillin binding"/>
    <property type="evidence" value="ECO:0007669"/>
    <property type="project" value="InterPro"/>
</dbReference>
<dbReference type="Gene3D" id="3.40.710.10">
    <property type="entry name" value="DD-peptidase/beta-lactamase superfamily"/>
    <property type="match status" value="1"/>
</dbReference>
<dbReference type="SUPFAM" id="SSF56601">
    <property type="entry name" value="beta-lactamase/transpeptidase-like"/>
    <property type="match status" value="1"/>
</dbReference>
<dbReference type="AlphaFoldDB" id="A0A4Q1D6Z5"/>
<dbReference type="PANTHER" id="PTHR30627:SF6">
    <property type="entry name" value="BETA-LACTAMASE YBXI-RELATED"/>
    <property type="match status" value="1"/>
</dbReference>
<evidence type="ECO:0000256" key="2">
    <source>
        <dbReference type="ARBA" id="ARBA00007898"/>
    </source>
</evidence>
<evidence type="ECO:0000256" key="5">
    <source>
        <dbReference type="ARBA" id="ARBA00022801"/>
    </source>
</evidence>
<sequence length="280" mass="31933">MKQLLQLSWLIVLGYLFSCTPNNVTVDNSIGAYFDSAKVTGSFGLYDNGQNNFLVYNLPRFKDSAYLPASTFKIVNSLIGLETGAISGKDMVIPWDGKVHIFPGGDTAKDWNKDLTMEEAFKVSALPYYQEVARRIGKDTMQLWLDSLGYGRRYGRPVIQHVDSFWIDNSVKVTADEQMGLVKKLYFNQLPFHKKSTQDVVKEVMIREKNANYTLAYKTGLGFRENGRSLGWIVGWIEENKHPYFFVLNVEGDHDAPMIEIRKKLLMSILTNRGFMQGKK</sequence>
<dbReference type="InterPro" id="IPR012338">
    <property type="entry name" value="Beta-lactam/transpept-like"/>
</dbReference>
<feature type="modified residue" description="N6-carboxylysine" evidence="7">
    <location>
        <position position="73"/>
    </location>
</feature>
<evidence type="ECO:0000313" key="10">
    <source>
        <dbReference type="EMBL" id="RXK83447.1"/>
    </source>
</evidence>
<evidence type="ECO:0000256" key="3">
    <source>
        <dbReference type="ARBA" id="ARBA00012865"/>
    </source>
</evidence>
<dbReference type="GO" id="GO:0005886">
    <property type="term" value="C:plasma membrane"/>
    <property type="evidence" value="ECO:0007669"/>
    <property type="project" value="TreeGrafter"/>
</dbReference>
<proteinExistence type="inferred from homology"/>
<comment type="catalytic activity">
    <reaction evidence="1 8">
        <text>a beta-lactam + H2O = a substituted beta-amino acid</text>
        <dbReference type="Rhea" id="RHEA:20401"/>
        <dbReference type="ChEBI" id="CHEBI:15377"/>
        <dbReference type="ChEBI" id="CHEBI:35627"/>
        <dbReference type="ChEBI" id="CHEBI:140347"/>
        <dbReference type="EC" id="3.5.2.6"/>
    </reaction>
</comment>
<protein>
    <recommendedName>
        <fullName evidence="3 8">Beta-lactamase</fullName>
        <ecNumber evidence="3 8">3.5.2.6</ecNumber>
    </recommendedName>
</protein>